<dbReference type="Proteomes" id="UP001326199">
    <property type="component" value="Unassembled WGS sequence"/>
</dbReference>
<sequence>MRSHCHSRTRATIQTALARRFVPPSAPHGSRSRFGVSSHHHPGNRPLLINHPQVSPAEVAVFLAGRAPSPAAGATNPAFFPPSRHFTTKTSSIITAMPSSPGEGQEERQQAISGEEWEDASPAQKIKWLLGPEGSKWGWVVYRTCYKPELDAPWEMLQRIIVANCKDEVGDDPEVLDKMDWRFVSDPTTLDGADRDQLRGKFKTFVEGEDPGVVVAKDGGLGTKGSRYEVFLEADEQALLSCLGMDSGKGGDYGAYVNVVRGWVDSRMMPPEDASAEEREEWDLDDWMRISVGMVGPASWVEMDNPDNWYIYWTKPESGRVWAS</sequence>
<name>A0ABR0I1E7_9PEZI</name>
<comment type="caution">
    <text evidence="2">The sequence shown here is derived from an EMBL/GenBank/DDBJ whole genome shotgun (WGS) entry which is preliminary data.</text>
</comment>
<evidence type="ECO:0000313" key="2">
    <source>
        <dbReference type="EMBL" id="KAK4674163.1"/>
    </source>
</evidence>
<feature type="region of interest" description="Disordered" evidence="1">
    <location>
        <begin position="20"/>
        <end position="44"/>
    </location>
</feature>
<proteinExistence type="predicted"/>
<gene>
    <name evidence="2" type="ORF">QC763_117995</name>
</gene>
<reference evidence="2 3" key="1">
    <citation type="journal article" date="2023" name="bioRxiv">
        <title>High-quality genome assemblies of four members of thePodospora anserinaspecies complex.</title>
        <authorList>
            <person name="Ament-Velasquez S.L."/>
            <person name="Vogan A.A."/>
            <person name="Wallerman O."/>
            <person name="Hartmann F."/>
            <person name="Gautier V."/>
            <person name="Silar P."/>
            <person name="Giraud T."/>
            <person name="Johannesson H."/>
        </authorList>
    </citation>
    <scope>NUCLEOTIDE SEQUENCE [LARGE SCALE GENOMIC DNA]</scope>
    <source>
        <strain evidence="2 3">CBS 411.78</strain>
    </source>
</reference>
<protein>
    <submittedName>
        <fullName evidence="2">Uncharacterized protein</fullName>
    </submittedName>
</protein>
<organism evidence="2 3">
    <name type="scientific">Podospora pseudopauciseta</name>
    <dbReference type="NCBI Taxonomy" id="2093780"/>
    <lineage>
        <taxon>Eukaryota</taxon>
        <taxon>Fungi</taxon>
        <taxon>Dikarya</taxon>
        <taxon>Ascomycota</taxon>
        <taxon>Pezizomycotina</taxon>
        <taxon>Sordariomycetes</taxon>
        <taxon>Sordariomycetidae</taxon>
        <taxon>Sordariales</taxon>
        <taxon>Podosporaceae</taxon>
        <taxon>Podospora</taxon>
    </lineage>
</organism>
<accession>A0ABR0I1E7</accession>
<evidence type="ECO:0000313" key="3">
    <source>
        <dbReference type="Proteomes" id="UP001326199"/>
    </source>
</evidence>
<dbReference type="RefSeq" id="XP_062771485.1">
    <property type="nucleotide sequence ID" value="XM_062908389.1"/>
</dbReference>
<dbReference type="EMBL" id="JAFFHB010000001">
    <property type="protein sequence ID" value="KAK4674163.1"/>
    <property type="molecule type" value="Genomic_DNA"/>
</dbReference>
<dbReference type="GeneID" id="87928732"/>
<evidence type="ECO:0000256" key="1">
    <source>
        <dbReference type="SAM" id="MobiDB-lite"/>
    </source>
</evidence>
<keyword evidence="3" id="KW-1185">Reference proteome</keyword>